<name>F8N8D8_9BACT</name>
<reference evidence="2" key="1">
    <citation type="journal article" date="2011" name="Stand. Genomic Sci.">
        <title>Non-contiguous finished genome sequence of the opportunistic oral pathogen Prevotella multisaccharivorax type strain (PPPA20).</title>
        <authorList>
            <person name="Pati A."/>
            <person name="Gronow S."/>
            <person name="Lu M."/>
            <person name="Lapidus A."/>
            <person name="Nolan M."/>
            <person name="Lucas S."/>
            <person name="Hammon N."/>
            <person name="Deshpande S."/>
            <person name="Cheng J.F."/>
            <person name="Tapia R."/>
            <person name="Han C."/>
            <person name="Goodwin L."/>
            <person name="Pitluck S."/>
            <person name="Liolios K."/>
            <person name="Pagani I."/>
            <person name="Mavromatis K."/>
            <person name="Mikhailova N."/>
            <person name="Huntemann M."/>
            <person name="Chen A."/>
            <person name="Palaniappan K."/>
            <person name="Land M."/>
            <person name="Hauser L."/>
            <person name="Detter J.C."/>
            <person name="Brambilla E.M."/>
            <person name="Rohde M."/>
            <person name="Goker M."/>
            <person name="Woyke T."/>
            <person name="Bristow J."/>
            <person name="Eisen J.A."/>
            <person name="Markowitz V."/>
            <person name="Hugenholtz P."/>
            <person name="Kyrpides N.C."/>
            <person name="Klenk H.P."/>
            <person name="Ivanova N."/>
        </authorList>
    </citation>
    <scope>NUCLEOTIDE SEQUENCE [LARGE SCALE GENOMIC DNA]</scope>
    <source>
        <strain evidence="2">DSM 17128</strain>
    </source>
</reference>
<evidence type="ECO:0000313" key="2">
    <source>
        <dbReference type="Proteomes" id="UP000002772"/>
    </source>
</evidence>
<dbReference type="EMBL" id="GL945017">
    <property type="protein sequence ID" value="EGN57617.1"/>
    <property type="molecule type" value="Genomic_DNA"/>
</dbReference>
<gene>
    <name evidence="1" type="ORF">Premu_2230</name>
</gene>
<dbReference type="HOGENOM" id="CLU_2524748_0_0_10"/>
<keyword evidence="2" id="KW-1185">Reference proteome</keyword>
<evidence type="ECO:0000313" key="1">
    <source>
        <dbReference type="EMBL" id="EGN57617.1"/>
    </source>
</evidence>
<organism evidence="1 2">
    <name type="scientific">Hallella multisaccharivorax DSM 17128</name>
    <dbReference type="NCBI Taxonomy" id="688246"/>
    <lineage>
        <taxon>Bacteria</taxon>
        <taxon>Pseudomonadati</taxon>
        <taxon>Bacteroidota</taxon>
        <taxon>Bacteroidia</taxon>
        <taxon>Bacteroidales</taxon>
        <taxon>Prevotellaceae</taxon>
        <taxon>Hallella</taxon>
    </lineage>
</organism>
<protein>
    <submittedName>
        <fullName evidence="1">Uncharacterized protein</fullName>
    </submittedName>
</protein>
<dbReference type="AlphaFoldDB" id="F8N8D8"/>
<dbReference type="RefSeq" id="WP_007575302.1">
    <property type="nucleotide sequence ID" value="NZ_BPTS01000002.1"/>
</dbReference>
<dbReference type="Proteomes" id="UP000002772">
    <property type="component" value="Unassembled WGS sequence"/>
</dbReference>
<accession>F8N8D8</accession>
<sequence>MTINLSPQEASIFNAAWTLIEKMDNRIKVALYLQLGKSNKVIEDSKKMTHEEALKLVKSLSLKPSIPIPADEDGKGALAKSKYY</sequence>
<proteinExistence type="predicted"/>